<comment type="function">
    <text evidence="8 9">Essential cell division protein that stabilizes the FtsZ protofilaments by cross-linking them and that serves as a cytoplasmic membrane anchor for the Z ring. Also required for the recruitment to the septal ring of downstream cell division proteins.</text>
</comment>
<dbReference type="SMART" id="SM00771">
    <property type="entry name" value="ZipA_C"/>
    <property type="match status" value="1"/>
</dbReference>
<dbReference type="NCBIfam" id="TIGR02205">
    <property type="entry name" value="septum_zipA"/>
    <property type="match status" value="1"/>
</dbReference>
<feature type="region of interest" description="Disordered" evidence="10">
    <location>
        <begin position="166"/>
        <end position="203"/>
    </location>
</feature>
<evidence type="ECO:0000256" key="9">
    <source>
        <dbReference type="RuleBase" id="RU003612"/>
    </source>
</evidence>
<gene>
    <name evidence="8 12" type="primary">zipA</name>
    <name evidence="12" type="ORF">OLW01_06035</name>
</gene>
<evidence type="ECO:0000313" key="12">
    <source>
        <dbReference type="EMBL" id="WAJ71354.1"/>
    </source>
</evidence>
<evidence type="ECO:0000256" key="6">
    <source>
        <dbReference type="ARBA" id="ARBA00023136"/>
    </source>
</evidence>
<dbReference type="Proteomes" id="UP001163726">
    <property type="component" value="Chromosome"/>
</dbReference>
<feature type="region of interest" description="Disordered" evidence="10">
    <location>
        <begin position="63"/>
        <end position="93"/>
    </location>
</feature>
<accession>A0ABY7AP59</accession>
<comment type="subunit">
    <text evidence="8">Interacts with FtsZ via their C-terminal domains.</text>
</comment>
<keyword evidence="1 8" id="KW-1003">Cell membrane</keyword>
<dbReference type="InterPro" id="IPR036765">
    <property type="entry name" value="ZipA_FtsZ-bd_C_sf"/>
</dbReference>
<dbReference type="Gene3D" id="3.30.1400.10">
    <property type="entry name" value="ZipA, C-terminal FtsZ-binding domain"/>
    <property type="match status" value="1"/>
</dbReference>
<evidence type="ECO:0000256" key="10">
    <source>
        <dbReference type="SAM" id="MobiDB-lite"/>
    </source>
</evidence>
<keyword evidence="3 8" id="KW-0132">Cell division</keyword>
<keyword evidence="13" id="KW-1185">Reference proteome</keyword>
<name>A0ABY7AP59_9ALTE</name>
<keyword evidence="7 8" id="KW-0131">Cell cycle</keyword>
<evidence type="ECO:0000256" key="8">
    <source>
        <dbReference type="HAMAP-Rule" id="MF_00509"/>
    </source>
</evidence>
<proteinExistence type="inferred from homology"/>
<evidence type="ECO:0000256" key="1">
    <source>
        <dbReference type="ARBA" id="ARBA00022475"/>
    </source>
</evidence>
<evidence type="ECO:0000256" key="2">
    <source>
        <dbReference type="ARBA" id="ARBA00022519"/>
    </source>
</evidence>
<evidence type="ECO:0000259" key="11">
    <source>
        <dbReference type="SMART" id="SM00771"/>
    </source>
</evidence>
<feature type="compositionally biased region" description="Polar residues" evidence="10">
    <location>
        <begin position="168"/>
        <end position="177"/>
    </location>
</feature>
<feature type="compositionally biased region" description="Basic and acidic residues" evidence="10">
    <location>
        <begin position="191"/>
        <end position="201"/>
    </location>
</feature>
<reference evidence="12" key="1">
    <citation type="submission" date="2022-10" db="EMBL/GenBank/DDBJ databases">
        <title>Catenovulum adriacola sp. nov. isolated in the Harbour of Susak.</title>
        <authorList>
            <person name="Schoch T."/>
            <person name="Reich S.J."/>
            <person name="Stoeferle S."/>
            <person name="Flaiz M."/>
            <person name="Kazda M."/>
            <person name="Riedel C.U."/>
            <person name="Duerre P."/>
        </authorList>
    </citation>
    <scope>NUCLEOTIDE SEQUENCE</scope>
    <source>
        <strain evidence="12">TS8</strain>
    </source>
</reference>
<dbReference type="HAMAP" id="MF_00509">
    <property type="entry name" value="ZipA"/>
    <property type="match status" value="1"/>
</dbReference>
<evidence type="ECO:0000256" key="4">
    <source>
        <dbReference type="ARBA" id="ARBA00022692"/>
    </source>
</evidence>
<keyword evidence="4 8" id="KW-0812">Transmembrane</keyword>
<dbReference type="PANTHER" id="PTHR38685">
    <property type="entry name" value="CELL DIVISION PROTEIN ZIPA"/>
    <property type="match status" value="1"/>
</dbReference>
<comment type="similarity">
    <text evidence="8 9">Belongs to the ZipA family.</text>
</comment>
<dbReference type="PANTHER" id="PTHR38685:SF1">
    <property type="entry name" value="CELL DIVISION PROTEIN ZIPA"/>
    <property type="match status" value="1"/>
</dbReference>
<feature type="region of interest" description="Disordered" evidence="10">
    <location>
        <begin position="114"/>
        <end position="143"/>
    </location>
</feature>
<dbReference type="InterPro" id="IPR011919">
    <property type="entry name" value="Cell_div_ZipA"/>
</dbReference>
<dbReference type="GO" id="GO:0051301">
    <property type="term" value="P:cell division"/>
    <property type="evidence" value="ECO:0007669"/>
    <property type="project" value="UniProtKB-KW"/>
</dbReference>
<evidence type="ECO:0000256" key="7">
    <source>
        <dbReference type="ARBA" id="ARBA00023306"/>
    </source>
</evidence>
<keyword evidence="5 8" id="KW-1133">Transmembrane helix</keyword>
<evidence type="ECO:0000313" key="13">
    <source>
        <dbReference type="Proteomes" id="UP001163726"/>
    </source>
</evidence>
<dbReference type="EMBL" id="CP109965">
    <property type="protein sequence ID" value="WAJ71354.1"/>
    <property type="molecule type" value="Genomic_DNA"/>
</dbReference>
<feature type="domain" description="ZipA C-terminal FtsZ-binding" evidence="11">
    <location>
        <begin position="205"/>
        <end position="335"/>
    </location>
</feature>
<keyword evidence="6 8" id="KW-0472">Membrane</keyword>
<dbReference type="RefSeq" id="WP_268075830.1">
    <property type="nucleotide sequence ID" value="NZ_CP109965.1"/>
</dbReference>
<feature type="compositionally biased region" description="Basic and acidic residues" evidence="10">
    <location>
        <begin position="114"/>
        <end position="130"/>
    </location>
</feature>
<sequence>MAEELRIVFMVLGLLAIVALVVHGFYTVRKNKQIPKEEDLDANSNMGADDDIEYVSKARVISGGNNGSDKAEKTEIQDESVFSSSEPQADTDKLSGFKESLNKTKKFSFKDGINRIKPEKKATQRTRVEPEIEATQLQMNLPEDNVADQDITADDEDVDISEQLLARESSSTQSANTEQSAGASESAAESVAEKPVSDEKPSTQPQEVLILNVVAPEGQLMSGAVLLPTLLTLGFKFGEFNIFHRHQDESGSGDVLFSLANMFNPGTFDIDNIEQFTTQGVSLFLSLPVNADSTATFNMMHNAAKKIAAEFDGQVLDGQRNLLTGQTVQHYIERIREFERRQLIKS</sequence>
<feature type="transmembrane region" description="Helical" evidence="8">
    <location>
        <begin position="7"/>
        <end position="26"/>
    </location>
</feature>
<keyword evidence="2 8" id="KW-0997">Cell inner membrane</keyword>
<dbReference type="InterPro" id="IPR007449">
    <property type="entry name" value="ZipA_FtsZ-bd_C"/>
</dbReference>
<dbReference type="Pfam" id="PF04354">
    <property type="entry name" value="ZipA_C"/>
    <property type="match status" value="1"/>
</dbReference>
<evidence type="ECO:0000256" key="3">
    <source>
        <dbReference type="ARBA" id="ARBA00022618"/>
    </source>
</evidence>
<dbReference type="SUPFAM" id="SSF64383">
    <property type="entry name" value="Cell-division protein ZipA, C-terminal domain"/>
    <property type="match status" value="1"/>
</dbReference>
<comment type="subcellular location">
    <subcellularLocation>
        <location evidence="8">Cell inner membrane</location>
        <topology evidence="8">Single-pass type I membrane protein</topology>
    </subcellularLocation>
    <text evidence="8">Localizes to the Z ring in an FtsZ-dependent manner.</text>
</comment>
<protein>
    <recommendedName>
        <fullName evidence="8 9">Cell division protein ZipA</fullName>
    </recommendedName>
</protein>
<organism evidence="12 13">
    <name type="scientific">Catenovulum adriaticum</name>
    <dbReference type="NCBI Taxonomy" id="2984846"/>
    <lineage>
        <taxon>Bacteria</taxon>
        <taxon>Pseudomonadati</taxon>
        <taxon>Pseudomonadota</taxon>
        <taxon>Gammaproteobacteria</taxon>
        <taxon>Alteromonadales</taxon>
        <taxon>Alteromonadaceae</taxon>
        <taxon>Catenovulum</taxon>
    </lineage>
</organism>
<feature type="compositionally biased region" description="Low complexity" evidence="10">
    <location>
        <begin position="178"/>
        <end position="190"/>
    </location>
</feature>
<evidence type="ECO:0000256" key="5">
    <source>
        <dbReference type="ARBA" id="ARBA00022989"/>
    </source>
</evidence>